<dbReference type="PANTHER" id="PTHR12081:SF107">
    <property type="entry name" value="E2E3"/>
    <property type="match status" value="1"/>
</dbReference>
<protein>
    <recommendedName>
        <fullName evidence="7">E2F/DP family winged-helix DNA-binding domain-containing protein</fullName>
    </recommendedName>
</protein>
<evidence type="ECO:0000256" key="2">
    <source>
        <dbReference type="ARBA" id="ARBA00023015"/>
    </source>
</evidence>
<proteinExistence type="inferred from homology"/>
<evidence type="ECO:0000259" key="7">
    <source>
        <dbReference type="SMART" id="SM01372"/>
    </source>
</evidence>
<dbReference type="EMBL" id="JACVVK020000602">
    <property type="protein sequence ID" value="KAK7463279.1"/>
    <property type="molecule type" value="Genomic_DNA"/>
</dbReference>
<dbReference type="InterPro" id="IPR003316">
    <property type="entry name" value="E2F_WHTH_DNA-bd_dom"/>
</dbReference>
<dbReference type="InterPro" id="IPR032198">
    <property type="entry name" value="E2F_CC-MB"/>
</dbReference>
<dbReference type="GO" id="GO:0005634">
    <property type="term" value="C:nucleus"/>
    <property type="evidence" value="ECO:0007669"/>
    <property type="project" value="UniProtKB-SubCell"/>
</dbReference>
<dbReference type="AlphaFoldDB" id="A0ABD0J6N0"/>
<dbReference type="InterPro" id="IPR036390">
    <property type="entry name" value="WH_DNA-bd_sf"/>
</dbReference>
<keyword evidence="4 5" id="KW-0804">Transcription</keyword>
<dbReference type="SUPFAM" id="SSF53098">
    <property type="entry name" value="Ribonuclease H-like"/>
    <property type="match status" value="1"/>
</dbReference>
<evidence type="ECO:0000313" key="9">
    <source>
        <dbReference type="Proteomes" id="UP001519460"/>
    </source>
</evidence>
<dbReference type="Gene3D" id="1.10.10.10">
    <property type="entry name" value="Winged helix-like DNA-binding domain superfamily/Winged helix DNA-binding domain"/>
    <property type="match status" value="1"/>
</dbReference>
<keyword evidence="9" id="KW-1185">Reference proteome</keyword>
<dbReference type="GO" id="GO:0003677">
    <property type="term" value="F:DNA binding"/>
    <property type="evidence" value="ECO:0007669"/>
    <property type="project" value="UniProtKB-KW"/>
</dbReference>
<dbReference type="InterPro" id="IPR015633">
    <property type="entry name" value="E2F"/>
</dbReference>
<comment type="similarity">
    <text evidence="1 5">Belongs to the E2F/DP family.</text>
</comment>
<keyword evidence="5" id="KW-0539">Nucleus</keyword>
<dbReference type="PANTHER" id="PTHR12081">
    <property type="entry name" value="TRANSCRIPTION FACTOR E2F"/>
    <property type="match status" value="1"/>
</dbReference>
<feature type="domain" description="E2F/DP family winged-helix DNA-binding" evidence="7">
    <location>
        <begin position="302"/>
        <end position="367"/>
    </location>
</feature>
<evidence type="ECO:0000313" key="8">
    <source>
        <dbReference type="EMBL" id="KAK7463279.1"/>
    </source>
</evidence>
<name>A0ABD0J6N0_9CAEN</name>
<comment type="subcellular location">
    <subcellularLocation>
        <location evidence="5">Nucleus</location>
    </subcellularLocation>
</comment>
<sequence length="613" mass="68248">MTGVKNGVTGRMRRLSPHMVNIHCIAHRLALCTSQAAEGVPALKNYQETLTSLFKYFKGSAVRSAALATIQELLDEPTLPSRKFTIATEKFIGLTHLFMDVIPVIGALNLFFQGKDIDIAMIQVKVKNCIAALQMLKEEKGKHQEEFQQNLCKEGGSKFKGHVIKGCPSADIQSAVHSFIDNLIANMESRFSETELISAFGIFSMRPITFLSDEEMKDWGCEKLDILLNHFGKEAVSTWKDEAGDAVRETSCPLLDAEAARAEWRMAKETVRTQLYPRDNTVALWKLISKFHSGRSPFEKTRYDTSLGLLTKKFVGLLRSAPDGVVDLNRASEQLEVQKRRIYDITNVLEGISLIQKKSKNNIQWRGTANSLSANSCTARVSSEAVDLHSDIADLEAKENVLDQMIQNCTRQLRMLTEDTENARYPFDIRHDIRSLRSLDDQTVIAIKAPPETRLEVPDPKESIQIWLKSTRGPIEVFLCPEELNASASGSSTSTDTTDSCTETDPLSEISCRQSSVTTHPQVTVKEESFCSEDSASCDSFKGSADIMKRALLDQEDLSPSLGSSLLQQTTDQDTDMPFVSLEPPFDVDDYIFGLNSTGIADLFDAYDIDVNI</sequence>
<gene>
    <name evidence="8" type="ORF">BaRGS_00038146</name>
</gene>
<dbReference type="SUPFAM" id="SSF46785">
    <property type="entry name" value="Winged helix' DNA-binding domain"/>
    <property type="match status" value="1"/>
</dbReference>
<comment type="caution">
    <text evidence="8">The sequence shown here is derived from an EMBL/GenBank/DDBJ whole genome shotgun (WGS) entry which is preliminary data.</text>
</comment>
<evidence type="ECO:0000256" key="6">
    <source>
        <dbReference type="SAM" id="MobiDB-lite"/>
    </source>
</evidence>
<evidence type="ECO:0000256" key="4">
    <source>
        <dbReference type="ARBA" id="ARBA00023163"/>
    </source>
</evidence>
<accession>A0ABD0J6N0</accession>
<evidence type="ECO:0000256" key="3">
    <source>
        <dbReference type="ARBA" id="ARBA00023125"/>
    </source>
</evidence>
<keyword evidence="2 5" id="KW-0805">Transcription regulation</keyword>
<dbReference type="FunFam" id="1.10.10.10:FF:000008">
    <property type="entry name" value="E2F transcription factor 1"/>
    <property type="match status" value="1"/>
</dbReference>
<dbReference type="CDD" id="cd14660">
    <property type="entry name" value="E2F_DD"/>
    <property type="match status" value="1"/>
</dbReference>
<dbReference type="InterPro" id="IPR037241">
    <property type="entry name" value="E2F-DP_heterodim"/>
</dbReference>
<dbReference type="InterPro" id="IPR012337">
    <property type="entry name" value="RNaseH-like_sf"/>
</dbReference>
<evidence type="ECO:0000256" key="5">
    <source>
        <dbReference type="RuleBase" id="RU003796"/>
    </source>
</evidence>
<dbReference type="SMART" id="SM01372">
    <property type="entry name" value="E2F_TDP"/>
    <property type="match status" value="1"/>
</dbReference>
<feature type="compositionally biased region" description="Low complexity" evidence="6">
    <location>
        <begin position="487"/>
        <end position="505"/>
    </location>
</feature>
<dbReference type="Proteomes" id="UP001519460">
    <property type="component" value="Unassembled WGS sequence"/>
</dbReference>
<dbReference type="InterPro" id="IPR036388">
    <property type="entry name" value="WH-like_DNA-bd_sf"/>
</dbReference>
<feature type="region of interest" description="Disordered" evidence="6">
    <location>
        <begin position="486"/>
        <end position="518"/>
    </location>
</feature>
<keyword evidence="3 5" id="KW-0238">DNA-binding</keyword>
<dbReference type="Pfam" id="PF02319">
    <property type="entry name" value="WHD_E2F_TDP"/>
    <property type="match status" value="1"/>
</dbReference>
<evidence type="ECO:0000256" key="1">
    <source>
        <dbReference type="ARBA" id="ARBA00010940"/>
    </source>
</evidence>
<dbReference type="SUPFAM" id="SSF144074">
    <property type="entry name" value="E2F-DP heterodimerization region"/>
    <property type="match status" value="1"/>
</dbReference>
<dbReference type="Gene3D" id="6.10.250.540">
    <property type="match status" value="1"/>
</dbReference>
<organism evidence="8 9">
    <name type="scientific">Batillaria attramentaria</name>
    <dbReference type="NCBI Taxonomy" id="370345"/>
    <lineage>
        <taxon>Eukaryota</taxon>
        <taxon>Metazoa</taxon>
        <taxon>Spiralia</taxon>
        <taxon>Lophotrochozoa</taxon>
        <taxon>Mollusca</taxon>
        <taxon>Gastropoda</taxon>
        <taxon>Caenogastropoda</taxon>
        <taxon>Sorbeoconcha</taxon>
        <taxon>Cerithioidea</taxon>
        <taxon>Batillariidae</taxon>
        <taxon>Batillaria</taxon>
    </lineage>
</organism>
<dbReference type="Pfam" id="PF16421">
    <property type="entry name" value="E2F_CC-MB"/>
    <property type="match status" value="1"/>
</dbReference>
<reference evidence="8 9" key="1">
    <citation type="journal article" date="2023" name="Sci. Data">
        <title>Genome assembly of the Korean intertidal mud-creeper Batillaria attramentaria.</title>
        <authorList>
            <person name="Patra A.K."/>
            <person name="Ho P.T."/>
            <person name="Jun S."/>
            <person name="Lee S.J."/>
            <person name="Kim Y."/>
            <person name="Won Y.J."/>
        </authorList>
    </citation>
    <scope>NUCLEOTIDE SEQUENCE [LARGE SCALE GENOMIC DNA]</scope>
    <source>
        <strain evidence="8">Wonlab-2016</strain>
    </source>
</reference>